<dbReference type="OrthoDB" id="8181631at2759"/>
<evidence type="ECO:0000313" key="2">
    <source>
        <dbReference type="EMBL" id="UXO98178.1"/>
    </source>
</evidence>
<organism evidence="2">
    <name type="scientific">Tenebrio molitor</name>
    <name type="common">Yellow mealworm beetle</name>
    <dbReference type="NCBI Taxonomy" id="7067"/>
    <lineage>
        <taxon>Eukaryota</taxon>
        <taxon>Metazoa</taxon>
        <taxon>Ecdysozoa</taxon>
        <taxon>Arthropoda</taxon>
        <taxon>Hexapoda</taxon>
        <taxon>Insecta</taxon>
        <taxon>Pterygota</taxon>
        <taxon>Neoptera</taxon>
        <taxon>Endopterygota</taxon>
        <taxon>Coleoptera</taxon>
        <taxon>Polyphaga</taxon>
        <taxon>Cucujiformia</taxon>
        <taxon>Tenebrionidae</taxon>
        <taxon>Tenebrio</taxon>
    </lineage>
</organism>
<dbReference type="KEGG" id="tmol:138135278"/>
<dbReference type="GO" id="GO:0007218">
    <property type="term" value="P:neuropeptide signaling pathway"/>
    <property type="evidence" value="ECO:0007669"/>
    <property type="project" value="UniProtKB-KW"/>
</dbReference>
<reference evidence="2" key="1">
    <citation type="journal article" date="2022" name="J. Proteome Res.">
        <title>Neuropeptidomes of Tenebrio molitor L. and Zophobas atratus Fab. (Coleoptera, Polyphaga: Tenebrionidae).</title>
        <authorList>
            <person name="Marciniak P."/>
            <person name="Pacholska-Bogalska J."/>
            <person name="Ragionieri L."/>
        </authorList>
    </citation>
    <scope>NUCLEOTIDE SEQUENCE</scope>
    <source>
        <strain evidence="2">DN33605_c0_g1_i2</strain>
    </source>
</reference>
<dbReference type="RefSeq" id="XP_068910078.1">
    <property type="nucleotide sequence ID" value="XM_069053977.1"/>
</dbReference>
<protein>
    <submittedName>
        <fullName evidence="2">Neuropeptide F1 transcript b</fullName>
    </submittedName>
</protein>
<keyword evidence="2" id="KW-0527">Neuropeptide</keyword>
<sequence>MRWSALWWFAVVAAVVVLEGKWTLAAPSPRNDDMFKELLRLDQMYSSIARPSVRSGPTQPDNMGPKVQRAIKMLTLQHLDRLYADQARPRFGKRVETNSNFAPIEYEGQYQSEDVGDWLPVRR</sequence>
<feature type="signal peptide" evidence="1">
    <location>
        <begin position="1"/>
        <end position="25"/>
    </location>
</feature>
<accession>A0A977SRG4</accession>
<proteinExistence type="evidence at transcript level"/>
<keyword evidence="1" id="KW-0732">Signal</keyword>
<evidence type="ECO:0000256" key="1">
    <source>
        <dbReference type="SAM" id="SignalP"/>
    </source>
</evidence>
<dbReference type="RefSeq" id="XP_068910079.1">
    <property type="nucleotide sequence ID" value="XM_069053978.1"/>
</dbReference>
<dbReference type="GeneID" id="138135278"/>
<dbReference type="AlphaFoldDB" id="A0A977SRG4"/>
<feature type="chain" id="PRO_5038023459" evidence="1">
    <location>
        <begin position="26"/>
        <end position="123"/>
    </location>
</feature>
<dbReference type="EMBL" id="ON110517">
    <property type="protein sequence ID" value="UXO98178.1"/>
    <property type="molecule type" value="mRNA"/>
</dbReference>
<name>A0A977SRG4_TENMO</name>